<dbReference type="Gene3D" id="1.20.120.1810">
    <property type="match status" value="1"/>
</dbReference>
<dbReference type="Gene3D" id="1.10.10.10">
    <property type="entry name" value="Winged helix-like DNA-binding domain superfamily/Winged helix DNA-binding domain"/>
    <property type="match status" value="2"/>
</dbReference>
<evidence type="ECO:0000259" key="6">
    <source>
        <dbReference type="Pfam" id="PF04542"/>
    </source>
</evidence>
<dbReference type="GO" id="GO:0016987">
    <property type="term" value="F:sigma factor activity"/>
    <property type="evidence" value="ECO:0007669"/>
    <property type="project" value="UniProtKB-KW"/>
</dbReference>
<dbReference type="SUPFAM" id="SSF88659">
    <property type="entry name" value="Sigma3 and sigma4 domains of RNA polymerase sigma factors"/>
    <property type="match status" value="2"/>
</dbReference>
<dbReference type="GO" id="GO:0003677">
    <property type="term" value="F:DNA binding"/>
    <property type="evidence" value="ECO:0007669"/>
    <property type="project" value="UniProtKB-KW"/>
</dbReference>
<dbReference type="InterPro" id="IPR007624">
    <property type="entry name" value="RNA_pol_sigma70_r3"/>
</dbReference>
<keyword evidence="4" id="KW-0804">Transcription</keyword>
<protein>
    <submittedName>
        <fullName evidence="8">RNA polymerase primary sigma factor</fullName>
    </submittedName>
</protein>
<evidence type="ECO:0000256" key="3">
    <source>
        <dbReference type="ARBA" id="ARBA00023125"/>
    </source>
</evidence>
<dbReference type="Pfam" id="PF04542">
    <property type="entry name" value="Sigma70_r2"/>
    <property type="match status" value="1"/>
</dbReference>
<dbReference type="SUPFAM" id="SSF88946">
    <property type="entry name" value="Sigma2 domain of RNA polymerase sigma factors"/>
    <property type="match status" value="1"/>
</dbReference>
<dbReference type="InterPro" id="IPR000943">
    <property type="entry name" value="RNA_pol_sigma70"/>
</dbReference>
<dbReference type="PRINTS" id="PR00046">
    <property type="entry name" value="SIGMA70FCT"/>
</dbReference>
<keyword evidence="2" id="KW-0731">Sigma factor</keyword>
<dbReference type="InterPro" id="IPR013324">
    <property type="entry name" value="RNA_pol_sigma_r3/r4-like"/>
</dbReference>
<dbReference type="PANTHER" id="PTHR30603">
    <property type="entry name" value="RNA POLYMERASE SIGMA FACTOR RPO"/>
    <property type="match status" value="1"/>
</dbReference>
<dbReference type="InterPro" id="IPR007630">
    <property type="entry name" value="RNA_pol_sigma70_r4"/>
</dbReference>
<evidence type="ECO:0000259" key="7">
    <source>
        <dbReference type="Pfam" id="PF04545"/>
    </source>
</evidence>
<feature type="domain" description="RNA polymerase sigma-70 region 4" evidence="7">
    <location>
        <begin position="205"/>
        <end position="253"/>
    </location>
</feature>
<evidence type="ECO:0000256" key="4">
    <source>
        <dbReference type="ARBA" id="ARBA00023163"/>
    </source>
</evidence>
<dbReference type="AlphaFoldDB" id="A0A2T0TTP4"/>
<dbReference type="EMBL" id="PVTG01000007">
    <property type="protein sequence ID" value="PRY49020.1"/>
    <property type="molecule type" value="Genomic_DNA"/>
</dbReference>
<keyword evidence="9" id="KW-1185">Reference proteome</keyword>
<keyword evidence="1" id="KW-0805">Transcription regulation</keyword>
<dbReference type="NCBIfam" id="TIGR02937">
    <property type="entry name" value="sigma70-ECF"/>
    <property type="match status" value="1"/>
</dbReference>
<dbReference type="InterPro" id="IPR036388">
    <property type="entry name" value="WH-like_DNA-bd_sf"/>
</dbReference>
<dbReference type="InterPro" id="IPR007627">
    <property type="entry name" value="RNA_pol_sigma70_r2"/>
</dbReference>
<keyword evidence="3" id="KW-0238">DNA-binding</keyword>
<sequence length="266" mass="29263">MTPVARLSPDEERDLVVAAELGDHEARRRLVEACLPAIVALAGTFRRTSRIERRELVQEGIAGLLLATRRFDPSLGTPFWAYASYWVRKAMQELVADLARPVALSDRAVRVLATVRAARADHLRQHGAEPTTEELSRSTGLPQAQIERLQAAERTPHSLEERVDQDGVAVATVGERIADPQAEWAFDDVLDDIEVGEVRALTDLLDDRERLVIRQHFGLDEPAQTLRGIATGLGVTAERVRQIEAGALAKLRASLARPAVAVPNET</sequence>
<feature type="domain" description="RNA polymerase sigma-70 region 2" evidence="6">
    <location>
        <begin position="30"/>
        <end position="98"/>
    </location>
</feature>
<evidence type="ECO:0000256" key="2">
    <source>
        <dbReference type="ARBA" id="ARBA00023082"/>
    </source>
</evidence>
<dbReference type="PANTHER" id="PTHR30603:SF47">
    <property type="entry name" value="RNA POLYMERASE SIGMA FACTOR SIGD, CHLOROPLASTIC"/>
    <property type="match status" value="1"/>
</dbReference>
<dbReference type="Proteomes" id="UP000239210">
    <property type="component" value="Unassembled WGS sequence"/>
</dbReference>
<evidence type="ECO:0000313" key="8">
    <source>
        <dbReference type="EMBL" id="PRY49020.1"/>
    </source>
</evidence>
<name>A0A2T0TTP4_9ACTN</name>
<dbReference type="InterPro" id="IPR013325">
    <property type="entry name" value="RNA_pol_sigma_r2"/>
</dbReference>
<proteinExistence type="predicted"/>
<dbReference type="Pfam" id="PF04539">
    <property type="entry name" value="Sigma70_r3"/>
    <property type="match status" value="1"/>
</dbReference>
<organism evidence="8 9">
    <name type="scientific">Geodermatophilus tzadiensis</name>
    <dbReference type="NCBI Taxonomy" id="1137988"/>
    <lineage>
        <taxon>Bacteria</taxon>
        <taxon>Bacillati</taxon>
        <taxon>Actinomycetota</taxon>
        <taxon>Actinomycetes</taxon>
        <taxon>Geodermatophilales</taxon>
        <taxon>Geodermatophilaceae</taxon>
        <taxon>Geodermatophilus</taxon>
    </lineage>
</organism>
<dbReference type="Pfam" id="PF04545">
    <property type="entry name" value="Sigma70_r4"/>
    <property type="match status" value="1"/>
</dbReference>
<dbReference type="InterPro" id="IPR050239">
    <property type="entry name" value="Sigma-70_RNA_pol_init_factors"/>
</dbReference>
<evidence type="ECO:0000313" key="9">
    <source>
        <dbReference type="Proteomes" id="UP000239210"/>
    </source>
</evidence>
<reference evidence="8 9" key="1">
    <citation type="submission" date="2018-03" db="EMBL/GenBank/DDBJ databases">
        <title>Genomic Encyclopedia of Archaeal and Bacterial Type Strains, Phase II (KMG-II): from individual species to whole genera.</title>
        <authorList>
            <person name="Goeker M."/>
        </authorList>
    </citation>
    <scope>NUCLEOTIDE SEQUENCE [LARGE SCALE GENOMIC DNA]</scope>
    <source>
        <strain evidence="8 9">DSM 45416</strain>
    </source>
</reference>
<feature type="domain" description="RNA polymerase sigma-70 region 3" evidence="5">
    <location>
        <begin position="114"/>
        <end position="167"/>
    </location>
</feature>
<dbReference type="InterPro" id="IPR014284">
    <property type="entry name" value="RNA_pol_sigma-70_dom"/>
</dbReference>
<gene>
    <name evidence="8" type="ORF">LY71_107102</name>
</gene>
<dbReference type="GO" id="GO:0006352">
    <property type="term" value="P:DNA-templated transcription initiation"/>
    <property type="evidence" value="ECO:0007669"/>
    <property type="project" value="InterPro"/>
</dbReference>
<comment type="caution">
    <text evidence="8">The sequence shown here is derived from an EMBL/GenBank/DDBJ whole genome shotgun (WGS) entry which is preliminary data.</text>
</comment>
<accession>A0A2T0TTP4</accession>
<evidence type="ECO:0000256" key="1">
    <source>
        <dbReference type="ARBA" id="ARBA00023015"/>
    </source>
</evidence>
<evidence type="ECO:0000259" key="5">
    <source>
        <dbReference type="Pfam" id="PF04539"/>
    </source>
</evidence>